<comment type="caution">
    <text evidence="1">The sequence shown here is derived from an EMBL/GenBank/DDBJ whole genome shotgun (WGS) entry which is preliminary data.</text>
</comment>
<protein>
    <submittedName>
        <fullName evidence="1">Uncharacterized protein</fullName>
    </submittedName>
</protein>
<organism evidence="1 2">
    <name type="scientific">Naganishia friedmannii</name>
    <dbReference type="NCBI Taxonomy" id="89922"/>
    <lineage>
        <taxon>Eukaryota</taxon>
        <taxon>Fungi</taxon>
        <taxon>Dikarya</taxon>
        <taxon>Basidiomycota</taxon>
        <taxon>Agaricomycotina</taxon>
        <taxon>Tremellomycetes</taxon>
        <taxon>Filobasidiales</taxon>
        <taxon>Filobasidiaceae</taxon>
        <taxon>Naganishia</taxon>
    </lineage>
</organism>
<reference evidence="1" key="1">
    <citation type="submission" date="2023-04" db="EMBL/GenBank/DDBJ databases">
        <title>Draft Genome sequencing of Naganishia species isolated from polar environments using Oxford Nanopore Technology.</title>
        <authorList>
            <person name="Leo P."/>
            <person name="Venkateswaran K."/>
        </authorList>
    </citation>
    <scope>NUCLEOTIDE SEQUENCE</scope>
    <source>
        <strain evidence="1">MNA-CCFEE 5423</strain>
    </source>
</reference>
<sequence>MSAIPPVLITSSSTASPSAVFSSARTAIFLLSSFLALTFSNSPSSRPLPTSDGSSEDAVAQPEDVDEARRMVVEEQEEELLDEAGFGLTVPSGAPRPALIIVMALSIPFIDGDSLHPKSNVAKMSVGTPLTDADRLPWLALIRSTAERVCREEWVRAERNYAGIDASGGMEDLAGDESIAEMAEYEFGEGWKWRNAGKDDEHHVRASLKRPAVIIACSALKKWYREILRGNVEAQPPQESDLPTPAPELSGVDNTHKAATARLDTYFVYCKGSKELLTDRISKRKGHFMGAQMLESQLATLEDPSDEPDCCIVDISKSPDECAEMAYENVLKLVKAA</sequence>
<name>A0ACC2W0L6_9TREE</name>
<keyword evidence="2" id="KW-1185">Reference proteome</keyword>
<proteinExistence type="predicted"/>
<evidence type="ECO:0000313" key="1">
    <source>
        <dbReference type="EMBL" id="KAJ9104670.1"/>
    </source>
</evidence>
<gene>
    <name evidence="1" type="ORF">QFC21_002168</name>
</gene>
<evidence type="ECO:0000313" key="2">
    <source>
        <dbReference type="Proteomes" id="UP001227268"/>
    </source>
</evidence>
<accession>A0ACC2W0L6</accession>
<dbReference type="EMBL" id="JASBWT010000005">
    <property type="protein sequence ID" value="KAJ9104670.1"/>
    <property type="molecule type" value="Genomic_DNA"/>
</dbReference>
<dbReference type="Proteomes" id="UP001227268">
    <property type="component" value="Unassembled WGS sequence"/>
</dbReference>